<sequence>MDKDKLFKILKDESLKIQAVLIRVLSDLRTRQHPYWEHEFKFFQRTWTHLKDSLNRMLSKFGDDCIKDDDYMSDQPCNFEQEITNLKSSVACIRKAVLDCFSRQELRNGWKVELQVFVDNSSYLLYGLIRFKDFRNLENLDYCCVLQCFPISKVHHYTRACGECKSHSNCKCDCVTYMKYMYDTHCCPLFCCQPRPGVCILCPGACLCECSTHRQDMLLPNSETIFKHNQLLEVVNFRGNKTYCCEKQCIRIPDRVIRGMACWKCEAVNFCKCQCDSWEETRSKVNCLFMKPEGGWQNVTVPSPY</sequence>
<gene>
    <name evidence="1" type="ORF">JTE90_003420</name>
</gene>
<proteinExistence type="predicted"/>
<dbReference type="Proteomes" id="UP000827092">
    <property type="component" value="Unassembled WGS sequence"/>
</dbReference>
<reference evidence="1 2" key="1">
    <citation type="journal article" date="2022" name="Nat. Ecol. Evol.">
        <title>A masculinizing supergene underlies an exaggerated male reproductive morph in a spider.</title>
        <authorList>
            <person name="Hendrickx F."/>
            <person name="De Corte Z."/>
            <person name="Sonet G."/>
            <person name="Van Belleghem S.M."/>
            <person name="Kostlbacher S."/>
            <person name="Vangestel C."/>
        </authorList>
    </citation>
    <scope>NUCLEOTIDE SEQUENCE [LARGE SCALE GENOMIC DNA]</scope>
    <source>
        <strain evidence="1">W744_W776</strain>
    </source>
</reference>
<protein>
    <submittedName>
        <fullName evidence="1">Uncharacterized protein</fullName>
    </submittedName>
</protein>
<evidence type="ECO:0000313" key="1">
    <source>
        <dbReference type="EMBL" id="KAG8176792.1"/>
    </source>
</evidence>
<name>A0AAV6TZ71_9ARAC</name>
<comment type="caution">
    <text evidence="1">The sequence shown here is derived from an EMBL/GenBank/DDBJ whole genome shotgun (WGS) entry which is preliminary data.</text>
</comment>
<dbReference type="EMBL" id="JAFNEN010000849">
    <property type="protein sequence ID" value="KAG8176792.1"/>
    <property type="molecule type" value="Genomic_DNA"/>
</dbReference>
<dbReference type="AlphaFoldDB" id="A0AAV6TZ71"/>
<keyword evidence="2" id="KW-1185">Reference proteome</keyword>
<evidence type="ECO:0000313" key="2">
    <source>
        <dbReference type="Proteomes" id="UP000827092"/>
    </source>
</evidence>
<accession>A0AAV6TZ71</accession>
<organism evidence="1 2">
    <name type="scientific">Oedothorax gibbosus</name>
    <dbReference type="NCBI Taxonomy" id="931172"/>
    <lineage>
        <taxon>Eukaryota</taxon>
        <taxon>Metazoa</taxon>
        <taxon>Ecdysozoa</taxon>
        <taxon>Arthropoda</taxon>
        <taxon>Chelicerata</taxon>
        <taxon>Arachnida</taxon>
        <taxon>Araneae</taxon>
        <taxon>Araneomorphae</taxon>
        <taxon>Entelegynae</taxon>
        <taxon>Araneoidea</taxon>
        <taxon>Linyphiidae</taxon>
        <taxon>Erigoninae</taxon>
        <taxon>Oedothorax</taxon>
    </lineage>
</organism>